<evidence type="ECO:0000313" key="2">
    <source>
        <dbReference type="EMBL" id="MFC5570090.1"/>
    </source>
</evidence>
<feature type="chain" id="PRO_5046753317" description="Secreted protein" evidence="1">
    <location>
        <begin position="27"/>
        <end position="150"/>
    </location>
</feature>
<dbReference type="EMBL" id="JBHSNM010000002">
    <property type="protein sequence ID" value="MFC5570090.1"/>
    <property type="molecule type" value="Genomic_DNA"/>
</dbReference>
<evidence type="ECO:0008006" key="4">
    <source>
        <dbReference type="Google" id="ProtNLM"/>
    </source>
</evidence>
<gene>
    <name evidence="2" type="ORF">ACFPN1_08475</name>
</gene>
<dbReference type="RefSeq" id="WP_386754434.1">
    <property type="nucleotide sequence ID" value="NZ_JBHSNM010000002.1"/>
</dbReference>
<sequence>MHRRIRSFVFRPLLAGGLALVSTVHAHDTRPANFCPVGGTEMVVSQFVLTPQQLQQYRDAHIAIGETSPMECPDKSCGIVDDWYWASAMAMEQCAPMEKSLLAQGTPAPQVQWPSYFYSADHHQLYRFKAGLSGVCVVCAKPQRSTTATY</sequence>
<proteinExistence type="predicted"/>
<comment type="caution">
    <text evidence="2">The sequence shown here is derived from an EMBL/GenBank/DDBJ whole genome shotgun (WGS) entry which is preliminary data.</text>
</comment>
<keyword evidence="1" id="KW-0732">Signal</keyword>
<dbReference type="Proteomes" id="UP001596036">
    <property type="component" value="Unassembled WGS sequence"/>
</dbReference>
<keyword evidence="3" id="KW-1185">Reference proteome</keyword>
<evidence type="ECO:0000313" key="3">
    <source>
        <dbReference type="Proteomes" id="UP001596036"/>
    </source>
</evidence>
<evidence type="ECO:0000256" key="1">
    <source>
        <dbReference type="SAM" id="SignalP"/>
    </source>
</evidence>
<protein>
    <recommendedName>
        <fullName evidence="4">Secreted protein</fullName>
    </recommendedName>
</protein>
<organism evidence="2 3">
    <name type="scientific">Lysobacter yangpyeongensis</name>
    <dbReference type="NCBI Taxonomy" id="346182"/>
    <lineage>
        <taxon>Bacteria</taxon>
        <taxon>Pseudomonadati</taxon>
        <taxon>Pseudomonadota</taxon>
        <taxon>Gammaproteobacteria</taxon>
        <taxon>Lysobacterales</taxon>
        <taxon>Lysobacteraceae</taxon>
        <taxon>Lysobacter</taxon>
    </lineage>
</organism>
<reference evidence="3" key="1">
    <citation type="journal article" date="2019" name="Int. J. Syst. Evol. Microbiol.">
        <title>The Global Catalogue of Microorganisms (GCM) 10K type strain sequencing project: providing services to taxonomists for standard genome sequencing and annotation.</title>
        <authorList>
            <consortium name="The Broad Institute Genomics Platform"/>
            <consortium name="The Broad Institute Genome Sequencing Center for Infectious Disease"/>
            <person name="Wu L."/>
            <person name="Ma J."/>
        </authorList>
    </citation>
    <scope>NUCLEOTIDE SEQUENCE [LARGE SCALE GENOMIC DNA]</scope>
    <source>
        <strain evidence="3">KACC 11407</strain>
    </source>
</reference>
<name>A0ABW0SMW6_9GAMM</name>
<accession>A0ABW0SMW6</accession>
<feature type="signal peptide" evidence="1">
    <location>
        <begin position="1"/>
        <end position="26"/>
    </location>
</feature>